<dbReference type="Proteomes" id="UP000727456">
    <property type="component" value="Unassembled WGS sequence"/>
</dbReference>
<organism evidence="5 6">
    <name type="scientific">Sphingomonas vulcanisoli</name>
    <dbReference type="NCBI Taxonomy" id="1658060"/>
    <lineage>
        <taxon>Bacteria</taxon>
        <taxon>Pseudomonadati</taxon>
        <taxon>Pseudomonadota</taxon>
        <taxon>Alphaproteobacteria</taxon>
        <taxon>Sphingomonadales</taxon>
        <taxon>Sphingomonadaceae</taxon>
        <taxon>Sphingomonas</taxon>
    </lineage>
</organism>
<dbReference type="PANTHER" id="PTHR43179">
    <property type="entry name" value="RHAMNOSYLTRANSFERASE WBBL"/>
    <property type="match status" value="1"/>
</dbReference>
<comment type="similarity">
    <text evidence="1">Belongs to the glycosyltransferase 2 family.</text>
</comment>
<evidence type="ECO:0000313" key="5">
    <source>
        <dbReference type="EMBL" id="NIJ09444.1"/>
    </source>
</evidence>
<dbReference type="SUPFAM" id="SSF53756">
    <property type="entry name" value="UDP-Glycosyltransferase/glycogen phosphorylase"/>
    <property type="match status" value="1"/>
</dbReference>
<feature type="domain" description="Glycosyltransferase 2-like" evidence="4">
    <location>
        <begin position="133"/>
        <end position="245"/>
    </location>
</feature>
<keyword evidence="6" id="KW-1185">Reference proteome</keyword>
<reference evidence="5 6" key="1">
    <citation type="submission" date="2020-03" db="EMBL/GenBank/DDBJ databases">
        <title>Genomic Encyclopedia of Type Strains, Phase III (KMG-III): the genomes of soil and plant-associated and newly described type strains.</title>
        <authorList>
            <person name="Whitman W."/>
        </authorList>
    </citation>
    <scope>NUCLEOTIDE SEQUENCE [LARGE SCALE GENOMIC DNA]</scope>
    <source>
        <strain evidence="5 6">CECT 8804</strain>
    </source>
</reference>
<evidence type="ECO:0000313" key="6">
    <source>
        <dbReference type="Proteomes" id="UP000727456"/>
    </source>
</evidence>
<comment type="caution">
    <text evidence="5">The sequence shown here is derived from an EMBL/GenBank/DDBJ whole genome shotgun (WGS) entry which is preliminary data.</text>
</comment>
<dbReference type="SUPFAM" id="SSF53448">
    <property type="entry name" value="Nucleotide-diphospho-sugar transferases"/>
    <property type="match status" value="1"/>
</dbReference>
<dbReference type="EMBL" id="JAAOZC010000011">
    <property type="protein sequence ID" value="NIJ09444.1"/>
    <property type="molecule type" value="Genomic_DNA"/>
</dbReference>
<proteinExistence type="inferred from homology"/>
<evidence type="ECO:0000256" key="3">
    <source>
        <dbReference type="ARBA" id="ARBA00022679"/>
    </source>
</evidence>
<dbReference type="InterPro" id="IPR029044">
    <property type="entry name" value="Nucleotide-diphossugar_trans"/>
</dbReference>
<dbReference type="Gene3D" id="3.90.550.10">
    <property type="entry name" value="Spore Coat Polysaccharide Biosynthesis Protein SpsA, Chain A"/>
    <property type="match status" value="1"/>
</dbReference>
<dbReference type="RefSeq" id="WP_167075076.1">
    <property type="nucleotide sequence ID" value="NZ_JAAOZC010000011.1"/>
</dbReference>
<dbReference type="PANTHER" id="PTHR43179:SF12">
    <property type="entry name" value="GALACTOFURANOSYLTRANSFERASE GLFT2"/>
    <property type="match status" value="1"/>
</dbReference>
<name>A0ABX0TV86_9SPHN</name>
<dbReference type="Pfam" id="PF00535">
    <property type="entry name" value="Glycos_transf_2"/>
    <property type="match status" value="1"/>
</dbReference>
<dbReference type="InterPro" id="IPR001173">
    <property type="entry name" value="Glyco_trans_2-like"/>
</dbReference>
<evidence type="ECO:0000259" key="4">
    <source>
        <dbReference type="Pfam" id="PF00535"/>
    </source>
</evidence>
<gene>
    <name evidence="5" type="ORF">FHS31_003076</name>
</gene>
<accession>A0ABX0TV86</accession>
<dbReference type="Gene3D" id="3.40.50.2000">
    <property type="entry name" value="Glycogen Phosphorylase B"/>
    <property type="match status" value="2"/>
</dbReference>
<keyword evidence="2" id="KW-0328">Glycosyltransferase</keyword>
<evidence type="ECO:0000256" key="1">
    <source>
        <dbReference type="ARBA" id="ARBA00006739"/>
    </source>
</evidence>
<sequence>MNAERLFEALLSSELFEQEFYQEAVGRVFSTRAEAARHYLDVGQQIDIEPSPHFDSGYYKGANPDIVAAGLNPFQHFLLHGLGEGRRAILSRSPRAVRPTAPAASQWEATKGRFVRGLSSPLAAQDDDRSVDVVIPAYRGFDDTLACIESVCQSTNVTPYRLIVIDDCGPDPALSDALEKLATSGIIMLIRNATNLGFVGTANLGIALSGNRDVILLNSDTVVYGNWIDRLRRHAYAKGPVATVTPLSNNATICSYPYFCESNNQKLEIDFETVDTLACTVNHGLSTVVPTGVGFCFYMRRAAVDDIGVFNQDLFKKGYGEENDYCMRAADAGWINLAALDIFVRHTGEVSFGGDAGAGKKKAYERLTAAHPRYETLVGECLRRDPLRPGREAIDIARFARTAVGRRGVLMVQHSWGGGVDRHVQDLANLIASDGVPALVSTMDKTSNTHPICHGTSDDYPNLPSISWFDEARSVELLEALGIGIVHIHSLVGSALPEIRQMLRVLQSANIACVFTIHDYAPVCPRLNLIDWSGSFCNNSDIDYCRVCLDRTSSLFGVVDIDDWLETYRLLMESAQLLMVPHQDVANRLRDRFDLPYPFRVKQHASPKDAQPVVIKRTGSLDRSVGIIGAIGPHKGSAIVQHLCTDAIQRGLPIRYTVFGYVDFNAQLYRNLTVTGRYRERELPYLIEKTPVDLALLPSLWPETFCYALDYAFDHRIFPIVFDMGAQATRVRDVGFGAVLPLDAMFNPSAINDFIMNIDLDTRASPKEEPQRRWISAQSYYEGLIS</sequence>
<protein>
    <submittedName>
        <fullName evidence="5">GT2 family glycosyltransferase/glycosyltransferase involved in cell wall biosynthesis</fullName>
    </submittedName>
</protein>
<keyword evidence="3" id="KW-0808">Transferase</keyword>
<evidence type="ECO:0000256" key="2">
    <source>
        <dbReference type="ARBA" id="ARBA00022676"/>
    </source>
</evidence>